<evidence type="ECO:0000313" key="2">
    <source>
        <dbReference type="EMBL" id="KAL1520895.1"/>
    </source>
</evidence>
<evidence type="ECO:0000256" key="1">
    <source>
        <dbReference type="SAM" id="MobiDB-lite"/>
    </source>
</evidence>
<gene>
    <name evidence="2" type="ORF">AB1Y20_022456</name>
</gene>
<feature type="region of interest" description="Disordered" evidence="1">
    <location>
        <begin position="141"/>
        <end position="183"/>
    </location>
</feature>
<organism evidence="2 3">
    <name type="scientific">Prymnesium parvum</name>
    <name type="common">Toxic golden alga</name>
    <dbReference type="NCBI Taxonomy" id="97485"/>
    <lineage>
        <taxon>Eukaryota</taxon>
        <taxon>Haptista</taxon>
        <taxon>Haptophyta</taxon>
        <taxon>Prymnesiophyceae</taxon>
        <taxon>Prymnesiales</taxon>
        <taxon>Prymnesiaceae</taxon>
        <taxon>Prymnesium</taxon>
    </lineage>
</organism>
<feature type="region of interest" description="Disordered" evidence="1">
    <location>
        <begin position="1"/>
        <end position="22"/>
    </location>
</feature>
<dbReference type="Proteomes" id="UP001515480">
    <property type="component" value="Unassembled WGS sequence"/>
</dbReference>
<dbReference type="AlphaFoldDB" id="A0AB34JGZ2"/>
<comment type="caution">
    <text evidence="2">The sequence shown here is derived from an EMBL/GenBank/DDBJ whole genome shotgun (WGS) entry which is preliminary data.</text>
</comment>
<proteinExistence type="predicted"/>
<protein>
    <submittedName>
        <fullName evidence="2">Uncharacterized protein</fullName>
    </submittedName>
</protein>
<keyword evidence="3" id="KW-1185">Reference proteome</keyword>
<name>A0AB34JGZ2_PRYPA</name>
<sequence length="265" mass="27679">MSGHNWNAPVSLISKPKGARKQAADARLEQYKKVILSTLNPDYSSAACGLQPIHGLPLSSTKVRSGRSSTAARRARLQKEMAMAAGELMNGSKPAAVPFAAPPAAALAASSTGLGAGLSLNLANLQAQVKALSQQLALAAGRDSTSATAPVKGEDERSSSPSSDPPLSATTVGTPSAEPTLGAWPSNAELSKLRLLQLAELNKLQQLQCLQALHRSVTTRTEPSLPLHMQLQTALWQLQHSQMAASKHPSHSEAAAALLQLAPCR</sequence>
<evidence type="ECO:0000313" key="3">
    <source>
        <dbReference type="Proteomes" id="UP001515480"/>
    </source>
</evidence>
<accession>A0AB34JGZ2</accession>
<dbReference type="EMBL" id="JBGBPQ010000008">
    <property type="protein sequence ID" value="KAL1520895.1"/>
    <property type="molecule type" value="Genomic_DNA"/>
</dbReference>
<reference evidence="2 3" key="1">
    <citation type="journal article" date="2024" name="Science">
        <title>Giant polyketide synthase enzymes in the biosynthesis of giant marine polyether toxins.</title>
        <authorList>
            <person name="Fallon T.R."/>
            <person name="Shende V.V."/>
            <person name="Wierzbicki I.H."/>
            <person name="Pendleton A.L."/>
            <person name="Watervoot N.F."/>
            <person name="Auber R.P."/>
            <person name="Gonzalez D.J."/>
            <person name="Wisecaver J.H."/>
            <person name="Moore B.S."/>
        </authorList>
    </citation>
    <scope>NUCLEOTIDE SEQUENCE [LARGE SCALE GENOMIC DNA]</scope>
    <source>
        <strain evidence="2 3">12B1</strain>
    </source>
</reference>
<feature type="compositionally biased region" description="Low complexity" evidence="1">
    <location>
        <begin position="159"/>
        <end position="168"/>
    </location>
</feature>